<name>A0A0L0FLF8_9EUKA</name>
<protein>
    <recommendedName>
        <fullName evidence="4">CBS domain-containing protein</fullName>
    </recommendedName>
</protein>
<dbReference type="eggNOG" id="KOG1764">
    <property type="taxonomic scope" value="Eukaryota"/>
</dbReference>
<evidence type="ECO:0000313" key="5">
    <source>
        <dbReference type="EMBL" id="KNC77609.1"/>
    </source>
</evidence>
<keyword evidence="2 3" id="KW-0129">CBS domain</keyword>
<feature type="domain" description="CBS" evidence="4">
    <location>
        <begin position="256"/>
        <end position="314"/>
    </location>
</feature>
<dbReference type="PROSITE" id="PS51371">
    <property type="entry name" value="CBS"/>
    <property type="match status" value="2"/>
</dbReference>
<dbReference type="EMBL" id="KQ242681">
    <property type="protein sequence ID" value="KNC77609.1"/>
    <property type="molecule type" value="Genomic_DNA"/>
</dbReference>
<dbReference type="Proteomes" id="UP000054560">
    <property type="component" value="Unassembled WGS sequence"/>
</dbReference>
<reference evidence="5 6" key="1">
    <citation type="submission" date="2011-02" db="EMBL/GenBank/DDBJ databases">
        <title>The Genome Sequence of Sphaeroforma arctica JP610.</title>
        <authorList>
            <consortium name="The Broad Institute Genome Sequencing Platform"/>
            <person name="Russ C."/>
            <person name="Cuomo C."/>
            <person name="Young S.K."/>
            <person name="Zeng Q."/>
            <person name="Gargeya S."/>
            <person name="Alvarado L."/>
            <person name="Berlin A."/>
            <person name="Chapman S.B."/>
            <person name="Chen Z."/>
            <person name="Freedman E."/>
            <person name="Gellesch M."/>
            <person name="Goldberg J."/>
            <person name="Griggs A."/>
            <person name="Gujja S."/>
            <person name="Heilman E."/>
            <person name="Heiman D."/>
            <person name="Howarth C."/>
            <person name="Mehta T."/>
            <person name="Neiman D."/>
            <person name="Pearson M."/>
            <person name="Roberts A."/>
            <person name="Saif S."/>
            <person name="Shea T."/>
            <person name="Shenoy N."/>
            <person name="Sisk P."/>
            <person name="Stolte C."/>
            <person name="Sykes S."/>
            <person name="White J."/>
            <person name="Yandava C."/>
            <person name="Burger G."/>
            <person name="Gray M.W."/>
            <person name="Holland P.W.H."/>
            <person name="King N."/>
            <person name="Lang F.B.F."/>
            <person name="Roger A.J."/>
            <person name="Ruiz-Trillo I."/>
            <person name="Haas B."/>
            <person name="Nusbaum C."/>
            <person name="Birren B."/>
        </authorList>
    </citation>
    <scope>NUCLEOTIDE SEQUENCE [LARGE SCALE GENOMIC DNA]</scope>
    <source>
        <strain evidence="5 6">JP610</strain>
    </source>
</reference>
<evidence type="ECO:0000259" key="4">
    <source>
        <dbReference type="PROSITE" id="PS51371"/>
    </source>
</evidence>
<evidence type="ECO:0000256" key="3">
    <source>
        <dbReference type="PROSITE-ProRule" id="PRU00703"/>
    </source>
</evidence>
<feature type="domain" description="CBS" evidence="4">
    <location>
        <begin position="16"/>
        <end position="75"/>
    </location>
</feature>
<dbReference type="PANTHER" id="PTHR13780:SF128">
    <property type="entry name" value="CBS DOMAIN-CONTAINING PROTEIN"/>
    <property type="match status" value="1"/>
</dbReference>
<accession>A0A0L0FLF8</accession>
<dbReference type="Gene3D" id="3.10.580.10">
    <property type="entry name" value="CBS-domain"/>
    <property type="match status" value="2"/>
</dbReference>
<dbReference type="SUPFAM" id="SSF54631">
    <property type="entry name" value="CBS-domain pair"/>
    <property type="match status" value="2"/>
</dbReference>
<evidence type="ECO:0000256" key="2">
    <source>
        <dbReference type="ARBA" id="ARBA00023122"/>
    </source>
</evidence>
<organism evidence="5 6">
    <name type="scientific">Sphaeroforma arctica JP610</name>
    <dbReference type="NCBI Taxonomy" id="667725"/>
    <lineage>
        <taxon>Eukaryota</taxon>
        <taxon>Ichthyosporea</taxon>
        <taxon>Ichthyophonida</taxon>
        <taxon>Sphaeroforma</taxon>
    </lineage>
</organism>
<evidence type="ECO:0000256" key="1">
    <source>
        <dbReference type="ARBA" id="ARBA00022737"/>
    </source>
</evidence>
<dbReference type="GeneID" id="25910434"/>
<dbReference type="InterPro" id="IPR046342">
    <property type="entry name" value="CBS_dom_sf"/>
</dbReference>
<dbReference type="OrthoDB" id="449052at2759"/>
<keyword evidence="1" id="KW-0677">Repeat</keyword>
<dbReference type="STRING" id="667725.A0A0L0FLF8"/>
<dbReference type="PANTHER" id="PTHR13780">
    <property type="entry name" value="AMP-ACTIVATED PROTEIN KINASE, GAMMA REGULATORY SUBUNIT"/>
    <property type="match status" value="1"/>
</dbReference>
<keyword evidence="6" id="KW-1185">Reference proteome</keyword>
<dbReference type="RefSeq" id="XP_014151511.1">
    <property type="nucleotide sequence ID" value="XM_014296036.1"/>
</dbReference>
<dbReference type="InterPro" id="IPR000644">
    <property type="entry name" value="CBS_dom"/>
</dbReference>
<evidence type="ECO:0000313" key="6">
    <source>
        <dbReference type="Proteomes" id="UP000054560"/>
    </source>
</evidence>
<dbReference type="Pfam" id="PF00571">
    <property type="entry name" value="CBS"/>
    <property type="match status" value="3"/>
</dbReference>
<gene>
    <name evidence="5" type="ORF">SARC_09930</name>
</gene>
<dbReference type="SMART" id="SM00116">
    <property type="entry name" value="CBS"/>
    <property type="match status" value="2"/>
</dbReference>
<dbReference type="AlphaFoldDB" id="A0A0L0FLF8"/>
<proteinExistence type="predicted"/>
<dbReference type="CDD" id="cd02205">
    <property type="entry name" value="CBS_pair_SF"/>
    <property type="match status" value="1"/>
</dbReference>
<sequence length="331" mass="37210">MSSQFLKSHVAAELVYNKRNLFWVTADSSVKEALTSLRDCNCLSLPVWDESKKQFIGIVNTFDVLAYLSFHGFDYQGVPSPQELTAFELAHKKVSELIGVGEQIRSGVTLDGLNIMESDDTVADVMDPFTVGVQRVLVRYEGQEEVPSSYRMLSQSDMVRFLYLNEEHLDQELDKSIKELSVGTTKVHTVNINDITLHAFREIYTDETCEAMAVVNDDGKLIATLSPSDIRAFDETEVASVLKPVGEFLKENNFGTLRWPVTVTQHSTLAQCMSKAVLGHLHRVWIVDADEKPVGQVTLEDILHQFSSFPFRRLSMTDTKKLLKRAESGKA</sequence>
<dbReference type="InterPro" id="IPR050511">
    <property type="entry name" value="AMPK_gamma/SDS23_families"/>
</dbReference>